<dbReference type="KEGG" id="snh:120030226"/>
<dbReference type="SMART" id="SM00368">
    <property type="entry name" value="LRR_RI"/>
    <property type="match status" value="3"/>
</dbReference>
<dbReference type="CDD" id="cd16040">
    <property type="entry name" value="SPRY_PRY_SNTX"/>
    <property type="match status" value="1"/>
</dbReference>
<evidence type="ECO:0000313" key="11">
    <source>
        <dbReference type="RefSeq" id="XP_038831499.1"/>
    </source>
</evidence>
<dbReference type="GO" id="GO:0005737">
    <property type="term" value="C:cytoplasm"/>
    <property type="evidence" value="ECO:0007669"/>
    <property type="project" value="UniProtKB-SubCell"/>
</dbReference>
<dbReference type="InterPro" id="IPR043136">
    <property type="entry name" value="B30.2/SPRY_sf"/>
</dbReference>
<dbReference type="Gene3D" id="3.80.10.10">
    <property type="entry name" value="Ribonuclease Inhibitor"/>
    <property type="match status" value="1"/>
</dbReference>
<dbReference type="InterPro" id="IPR006574">
    <property type="entry name" value="PRY"/>
</dbReference>
<dbReference type="RefSeq" id="XP_038831499.1">
    <property type="nucleotide sequence ID" value="XM_038975571.1"/>
</dbReference>
<dbReference type="PROSITE" id="PS50188">
    <property type="entry name" value="B302_SPRY"/>
    <property type="match status" value="1"/>
</dbReference>
<dbReference type="InterPro" id="IPR001611">
    <property type="entry name" value="Leu-rich_rpt"/>
</dbReference>
<dbReference type="InterPro" id="IPR013320">
    <property type="entry name" value="ConA-like_dom_sf"/>
</dbReference>
<evidence type="ECO:0000256" key="3">
    <source>
        <dbReference type="ARBA" id="ARBA00022614"/>
    </source>
</evidence>
<dbReference type="SUPFAM" id="SSF52047">
    <property type="entry name" value="RNI-like"/>
    <property type="match status" value="1"/>
</dbReference>
<keyword evidence="6" id="KW-0067">ATP-binding</keyword>
<feature type="domain" description="B30.2/SPRY" evidence="8">
    <location>
        <begin position="838"/>
        <end position="1032"/>
    </location>
</feature>
<dbReference type="SMART" id="SM01288">
    <property type="entry name" value="FISNA"/>
    <property type="match status" value="1"/>
</dbReference>
<dbReference type="SUPFAM" id="SSF49899">
    <property type="entry name" value="Concanavalin A-like lectins/glucanases"/>
    <property type="match status" value="1"/>
</dbReference>
<comment type="subcellular location">
    <subcellularLocation>
        <location evidence="1">Cytoplasm</location>
    </subcellularLocation>
</comment>
<dbReference type="InterPro" id="IPR003877">
    <property type="entry name" value="SPRY_dom"/>
</dbReference>
<dbReference type="Gene3D" id="2.60.120.920">
    <property type="match status" value="1"/>
</dbReference>
<dbReference type="InterPro" id="IPR029495">
    <property type="entry name" value="NACHT-assoc"/>
</dbReference>
<dbReference type="InterPro" id="IPR041075">
    <property type="entry name" value="NOD1/2_WH"/>
</dbReference>
<dbReference type="Pfam" id="PF14484">
    <property type="entry name" value="FISNA"/>
    <property type="match status" value="1"/>
</dbReference>
<dbReference type="GeneID" id="120030226"/>
<evidence type="ECO:0000256" key="2">
    <source>
        <dbReference type="ARBA" id="ARBA00022490"/>
    </source>
</evidence>
<evidence type="ECO:0000256" key="1">
    <source>
        <dbReference type="ARBA" id="ARBA00004496"/>
    </source>
</evidence>
<evidence type="ECO:0000256" key="6">
    <source>
        <dbReference type="ARBA" id="ARBA00022840"/>
    </source>
</evidence>
<dbReference type="SMART" id="SM00449">
    <property type="entry name" value="SPRY"/>
    <property type="match status" value="1"/>
</dbReference>
<dbReference type="FunFam" id="3.40.50.300:FF:001524">
    <property type="entry name" value="Si:dkey-126g1.7"/>
    <property type="match status" value="1"/>
</dbReference>
<dbReference type="AlphaFoldDB" id="A0A8U0PXA1"/>
<keyword evidence="4" id="KW-0677">Repeat</keyword>
<name>A0A8U0PXA1_SALNM</name>
<dbReference type="GO" id="GO:0005524">
    <property type="term" value="F:ATP binding"/>
    <property type="evidence" value="ECO:0007669"/>
    <property type="project" value="UniProtKB-KW"/>
</dbReference>
<dbReference type="Pfam" id="PF13516">
    <property type="entry name" value="LRR_6"/>
    <property type="match status" value="3"/>
</dbReference>
<dbReference type="InterPro" id="IPR032675">
    <property type="entry name" value="LRR_dom_sf"/>
</dbReference>
<evidence type="ECO:0000256" key="4">
    <source>
        <dbReference type="ARBA" id="ARBA00022737"/>
    </source>
</evidence>
<keyword evidence="5" id="KW-0547">Nucleotide-binding</keyword>
<feature type="domain" description="NACHT" evidence="9">
    <location>
        <begin position="212"/>
        <end position="346"/>
    </location>
</feature>
<dbReference type="SMART" id="SM00589">
    <property type="entry name" value="PRY"/>
    <property type="match status" value="1"/>
</dbReference>
<dbReference type="Pfam" id="PF17779">
    <property type="entry name" value="WHD_NOD2"/>
    <property type="match status" value="1"/>
</dbReference>
<feature type="compositionally biased region" description="Basic and acidic residues" evidence="7">
    <location>
        <begin position="18"/>
        <end position="36"/>
    </location>
</feature>
<sequence>MSLQGDRQKGGKTSKGSLFEKPDKEAQSDEQQRSESEIPSGQSAQDHKEDLSSIFRSVEDSIITFVRGELERFKRILCPDLPECFESQNKNQSNAREGALKITLHILRNMNQKELADTLEKSMNYLSVHKLKLNLKRKFECLFEGIAKQGNSTLLNKVYTELYITEGGSGEVNHEHEVRQIEIASRGPPTQEVPIKSNDIFKPLPGQDKTIRTVLTKGVAGIGKTITVHKFILDWAEGKANQDVQLIFSLPFRELNLFKGNQCSLIKLLHHFCVEAKESGISNFEKYKVVFIFDGLDECRLPLDFQNNKSCSDVTESTSVDVLLTNLIKGNLLPSALLWITSRPAAAYRILPDCVDQVSEVRGFNDQQKEEYFKKRISDQNLAKIIITHIKSSRSLYIMCHIPVFSWISATVLEKMLGEAESGKMPNTLTQMYTHYLICIILINLKYSVGSETLVADSEIKTDEEMILTLGKLAFEQLEKGNLIFYEEDLRECGIDVREVLVHSGVFTQIFREECGLYQGRVYCFVHLSIQEFLAALYVFHTFINSGLNLLDEQETTTRKLQITKGIPVTLLHKSAVDKALQSENGHLDLFLRFLLGLSMESSQTLLRGLLAQIGGISQSNEETVEYIKKKIRKNPSPERCINLFHCLNELNDHSLVEEIQSYLCSGSLSEAQLSPAQWSALVFVLLTSEKELDVFDLKKYSRSEEGVRRLLPVVKSTRTAVLKGCNLTERCCEELASALSSNTSHIRELDLSDNDLQDSGVKLLSAGLASPHCKLETLRLSFCGVTEKGCASLASALRSNPSHLKELDLSYNHPGDTGVELVSAILEDPHCQLHTLSVDHNAECWLKSALKKYACELTLDPNTAHTYLSLCEANKKMTRMEAAQVYPDSSDRFKDWGQALCREGLSGRCYWEAEWTGKWAGVGVAYKGISRKGEGNDCVLGYNDMSWSLRCFDGCFNAWHKKKGEAILVPSPIPKRVGMYLDWLAGTLSFYSVSSNSLTHLHTFQTTFTEPLYPGFRLWYHDTSVSLCQVE</sequence>
<dbReference type="Pfam" id="PF05729">
    <property type="entry name" value="NACHT"/>
    <property type="match status" value="1"/>
</dbReference>
<evidence type="ECO:0000259" key="9">
    <source>
        <dbReference type="PROSITE" id="PS50837"/>
    </source>
</evidence>
<feature type="region of interest" description="Disordered" evidence="7">
    <location>
        <begin position="1"/>
        <end position="50"/>
    </location>
</feature>
<dbReference type="InterPro" id="IPR001870">
    <property type="entry name" value="B30.2/SPRY"/>
</dbReference>
<gene>
    <name evidence="11" type="primary">LOC120030226</name>
</gene>
<dbReference type="Proteomes" id="UP000808372">
    <property type="component" value="Chromosome 36"/>
</dbReference>
<keyword evidence="3" id="KW-0433">Leucine-rich repeat</keyword>
<accession>A0A8U0PXA1</accession>
<keyword evidence="2" id="KW-0963">Cytoplasm</keyword>
<dbReference type="Gene3D" id="3.40.50.300">
    <property type="entry name" value="P-loop containing nucleotide triphosphate hydrolases"/>
    <property type="match status" value="1"/>
</dbReference>
<dbReference type="Pfam" id="PF00622">
    <property type="entry name" value="SPRY"/>
    <property type="match status" value="1"/>
</dbReference>
<dbReference type="InterPro" id="IPR007111">
    <property type="entry name" value="NACHT_NTPase"/>
</dbReference>
<keyword evidence="10" id="KW-1185">Reference proteome</keyword>
<evidence type="ECO:0000256" key="7">
    <source>
        <dbReference type="SAM" id="MobiDB-lite"/>
    </source>
</evidence>
<dbReference type="InterPro" id="IPR041267">
    <property type="entry name" value="NLRP_HD2"/>
</dbReference>
<protein>
    <submittedName>
        <fullName evidence="11">NLR family CARD domain-containing protein 3-like</fullName>
    </submittedName>
</protein>
<evidence type="ECO:0000313" key="10">
    <source>
        <dbReference type="Proteomes" id="UP000808372"/>
    </source>
</evidence>
<dbReference type="InterPro" id="IPR051261">
    <property type="entry name" value="NLR"/>
</dbReference>
<dbReference type="InterPro" id="IPR027417">
    <property type="entry name" value="P-loop_NTPase"/>
</dbReference>
<dbReference type="InterPro" id="IPR003879">
    <property type="entry name" value="Butyrophylin_SPRY"/>
</dbReference>
<organism evidence="10 11">
    <name type="scientific">Salvelinus namaycush</name>
    <name type="common">Lake trout</name>
    <name type="synonym">Salmo namaycush</name>
    <dbReference type="NCBI Taxonomy" id="8040"/>
    <lineage>
        <taxon>Eukaryota</taxon>
        <taxon>Metazoa</taxon>
        <taxon>Chordata</taxon>
        <taxon>Craniata</taxon>
        <taxon>Vertebrata</taxon>
        <taxon>Euteleostomi</taxon>
        <taxon>Actinopterygii</taxon>
        <taxon>Neopterygii</taxon>
        <taxon>Teleostei</taxon>
        <taxon>Protacanthopterygii</taxon>
        <taxon>Salmoniformes</taxon>
        <taxon>Salmonidae</taxon>
        <taxon>Salmoninae</taxon>
        <taxon>Salvelinus</taxon>
    </lineage>
</organism>
<evidence type="ECO:0000259" key="8">
    <source>
        <dbReference type="PROSITE" id="PS50188"/>
    </source>
</evidence>
<evidence type="ECO:0000256" key="5">
    <source>
        <dbReference type="ARBA" id="ARBA00022741"/>
    </source>
</evidence>
<dbReference type="Pfam" id="PF13765">
    <property type="entry name" value="PRY"/>
    <property type="match status" value="1"/>
</dbReference>
<reference evidence="11" key="1">
    <citation type="submission" date="2025-08" db="UniProtKB">
        <authorList>
            <consortium name="RefSeq"/>
        </authorList>
    </citation>
    <scope>IDENTIFICATION</scope>
    <source>
        <tissue evidence="11">White muscle</tissue>
    </source>
</reference>
<proteinExistence type="predicted"/>
<dbReference type="PANTHER" id="PTHR24106">
    <property type="entry name" value="NACHT, LRR AND CARD DOMAINS-CONTAINING"/>
    <property type="match status" value="1"/>
</dbReference>
<dbReference type="PRINTS" id="PR01407">
    <property type="entry name" value="BUTYPHLNCDUF"/>
</dbReference>
<dbReference type="PROSITE" id="PS50837">
    <property type="entry name" value="NACHT"/>
    <property type="match status" value="1"/>
</dbReference>
<dbReference type="Pfam" id="PF17776">
    <property type="entry name" value="NLRC4_HD2"/>
    <property type="match status" value="1"/>
</dbReference>